<name>A0ABT1E6B8_9FIRM</name>
<dbReference type="RefSeq" id="WP_262065077.1">
    <property type="nucleotide sequence ID" value="NZ_JAMXOD010000002.1"/>
</dbReference>
<protein>
    <submittedName>
        <fullName evidence="1">Epoxyqueuosine reductase</fullName>
    </submittedName>
</protein>
<evidence type="ECO:0000313" key="1">
    <source>
        <dbReference type="EMBL" id="MCP1101298.1"/>
    </source>
</evidence>
<keyword evidence="2" id="KW-1185">Reference proteome</keyword>
<organism evidence="1 2">
    <name type="scientific">Aequitasia blattaphilus</name>
    <dbReference type="NCBI Taxonomy" id="2949332"/>
    <lineage>
        <taxon>Bacteria</taxon>
        <taxon>Bacillati</taxon>
        <taxon>Bacillota</taxon>
        <taxon>Clostridia</taxon>
        <taxon>Lachnospirales</taxon>
        <taxon>Lachnospiraceae</taxon>
        <taxon>Aequitasia</taxon>
    </lineage>
</organism>
<dbReference type="PANTHER" id="PTHR42827:SF1">
    <property type="entry name" value="IRON-SULFUR CLUSTER-BINDING PROTEIN"/>
    <property type="match status" value="1"/>
</dbReference>
<dbReference type="Proteomes" id="UP001523566">
    <property type="component" value="Unassembled WGS sequence"/>
</dbReference>
<comment type="caution">
    <text evidence="1">The sequence shown here is derived from an EMBL/GenBank/DDBJ whole genome shotgun (WGS) entry which is preliminary data.</text>
</comment>
<evidence type="ECO:0000313" key="2">
    <source>
        <dbReference type="Proteomes" id="UP001523566"/>
    </source>
</evidence>
<dbReference type="PANTHER" id="PTHR42827">
    <property type="entry name" value="IRON-SULFUR CLUSTER-BINDING PROTEIN-RELATED"/>
    <property type="match status" value="1"/>
</dbReference>
<sequence>MTDIDLRNEIEVFISDCILTKDSGHPFGKIWREPLVGFGDAMHPYIQNLPHVVAKEHSLPQSFLLMPKIVISYFIPFTKELAQTNHHAPDNYTSPEWAKAYTITNQRIAQTNEALVKKVESLGFSGAVPEWNMDYNRLISNWSQRHIAYACGLGTFGINNMLITKRGCCGRYGSIVTDLPLVPDEILEDENCLYKRKGTCKVCVKNCFTGALTPDGFDRFLCFEKGCLPNDSLYGEEVCGKCTVGIPCASL</sequence>
<reference evidence="1 2" key="1">
    <citation type="journal article" date="2022" name="Genome Biol. Evol.">
        <title>Host diet, physiology and behaviors set the stage for Lachnospiraceae cladogenesis.</title>
        <authorList>
            <person name="Vera-Ponce De Leon A."/>
            <person name="Schneider M."/>
            <person name="Jahnes B.C."/>
            <person name="Sadowski V."/>
            <person name="Camuy-Velez L.A."/>
            <person name="Duan J."/>
            <person name="Sabree Z.L."/>
        </authorList>
    </citation>
    <scope>NUCLEOTIDE SEQUENCE [LARGE SCALE GENOMIC DNA]</scope>
    <source>
        <strain evidence="1 2">PAL113</strain>
    </source>
</reference>
<gene>
    <name evidence="1" type="ORF">NK125_02580</name>
</gene>
<proteinExistence type="predicted"/>
<accession>A0ABT1E6B8</accession>
<dbReference type="EMBL" id="JAMZFW010000002">
    <property type="protein sequence ID" value="MCP1101298.1"/>
    <property type="molecule type" value="Genomic_DNA"/>
</dbReference>